<dbReference type="InterPro" id="IPR051356">
    <property type="entry name" value="SOX/SOX-like_TF"/>
</dbReference>
<evidence type="ECO:0000256" key="2">
    <source>
        <dbReference type="ARBA" id="ARBA00023242"/>
    </source>
</evidence>
<dbReference type="SUPFAM" id="SSF47095">
    <property type="entry name" value="HMG-box"/>
    <property type="match status" value="1"/>
</dbReference>
<proteinExistence type="predicted"/>
<feature type="compositionally biased region" description="Polar residues" evidence="4">
    <location>
        <begin position="453"/>
        <end position="465"/>
    </location>
</feature>
<dbReference type="InterPro" id="IPR009071">
    <property type="entry name" value="HMG_box_dom"/>
</dbReference>
<feature type="domain" description="HMG box" evidence="5">
    <location>
        <begin position="100"/>
        <end position="169"/>
    </location>
</feature>
<dbReference type="SMART" id="SM00398">
    <property type="entry name" value="HMG"/>
    <property type="match status" value="1"/>
</dbReference>
<dbReference type="PROSITE" id="PS50118">
    <property type="entry name" value="HMG_BOX_2"/>
    <property type="match status" value="1"/>
</dbReference>
<gene>
    <name evidence="6" type="ORF">QCA50_011385</name>
</gene>
<keyword evidence="1 3" id="KW-0238">DNA-binding</keyword>
<feature type="region of interest" description="Disordered" evidence="4">
    <location>
        <begin position="411"/>
        <end position="466"/>
    </location>
</feature>
<dbReference type="GO" id="GO:0005634">
    <property type="term" value="C:nucleus"/>
    <property type="evidence" value="ECO:0007669"/>
    <property type="project" value="UniProtKB-UniRule"/>
</dbReference>
<feature type="region of interest" description="Disordered" evidence="4">
    <location>
        <begin position="52"/>
        <end position="100"/>
    </location>
</feature>
<evidence type="ECO:0000256" key="4">
    <source>
        <dbReference type="SAM" id="MobiDB-lite"/>
    </source>
</evidence>
<keyword evidence="2 3" id="KW-0539">Nucleus</keyword>
<organism evidence="6 7">
    <name type="scientific">Cerrena zonata</name>
    <dbReference type="NCBI Taxonomy" id="2478898"/>
    <lineage>
        <taxon>Eukaryota</taxon>
        <taxon>Fungi</taxon>
        <taxon>Dikarya</taxon>
        <taxon>Basidiomycota</taxon>
        <taxon>Agaricomycotina</taxon>
        <taxon>Agaricomycetes</taxon>
        <taxon>Polyporales</taxon>
        <taxon>Cerrenaceae</taxon>
        <taxon>Cerrena</taxon>
    </lineage>
</organism>
<sequence length="535" mass="59489">MPALRATTRGRRRSSVAAGLLPLSAVKPGNYGINITSPRNVSFAPNVTPSTYVEAEEPAEDEEGEPASPTDALFPPAEAPAPAPSRRRVPPGKRRSLGYIPRPPNAFMLFRADFVRQKHVPGSIETNHGSLSKIIGNCWRQLPLEEKKIWESRAKKAKADHKEQYPNYRFRPVHKKHKKRDQTQKEKVPMSMEDERRCEEVAHFLLEGKKGDELAAAVRMFDTHRDMTMSASASPMLHMPIPLPMMPHSGGLPLYAQRRSSSVPPPTTLYHPINIPNVPFLIQPQPQHPISFSRPESPVSTIARSNRMMLGQRRASSVGASLERHWLMSPSEFYAHELQRDNEPLPEVDHSLFEQSFGFSMAQPNDLFLQTHAAQQDLSLSISPLEPLSTTTSVPSCQASAFPFYSQEPAAPEHQQGHFHGEHMNWLPPLDASSGPSSAFSGSPSPSEGTLPAPSSTSNVTSPQPMSYVAQPHEMIPVEPEFTFDQLHDISEFQHGYEIDQYSQGDIYGSDSQNCGMETAIYGGYQDYATEVPQF</sequence>
<evidence type="ECO:0000256" key="3">
    <source>
        <dbReference type="PROSITE-ProRule" id="PRU00267"/>
    </source>
</evidence>
<dbReference type="Gene3D" id="1.10.30.10">
    <property type="entry name" value="High mobility group box domain"/>
    <property type="match status" value="1"/>
</dbReference>
<dbReference type="EMBL" id="JASBNA010000020">
    <property type="protein sequence ID" value="KAK7685519.1"/>
    <property type="molecule type" value="Genomic_DNA"/>
</dbReference>
<feature type="compositionally biased region" description="Basic residues" evidence="4">
    <location>
        <begin position="85"/>
        <end position="96"/>
    </location>
</feature>
<feature type="compositionally biased region" description="Low complexity" evidence="4">
    <location>
        <begin position="432"/>
        <end position="447"/>
    </location>
</feature>
<feature type="compositionally biased region" description="Acidic residues" evidence="4">
    <location>
        <begin position="54"/>
        <end position="65"/>
    </location>
</feature>
<dbReference type="PANTHER" id="PTHR45789">
    <property type="entry name" value="FI18025P1"/>
    <property type="match status" value="1"/>
</dbReference>
<evidence type="ECO:0000313" key="6">
    <source>
        <dbReference type="EMBL" id="KAK7685519.1"/>
    </source>
</evidence>
<name>A0AAW0G2H0_9APHY</name>
<feature type="compositionally biased region" description="Basic and acidic residues" evidence="4">
    <location>
        <begin position="181"/>
        <end position="194"/>
    </location>
</feature>
<dbReference type="Proteomes" id="UP001385951">
    <property type="component" value="Unassembled WGS sequence"/>
</dbReference>
<keyword evidence="7" id="KW-1185">Reference proteome</keyword>
<evidence type="ECO:0000313" key="7">
    <source>
        <dbReference type="Proteomes" id="UP001385951"/>
    </source>
</evidence>
<dbReference type="InterPro" id="IPR036910">
    <property type="entry name" value="HMG_box_dom_sf"/>
</dbReference>
<accession>A0AAW0G2H0</accession>
<dbReference type="Pfam" id="PF00505">
    <property type="entry name" value="HMG_box"/>
    <property type="match status" value="1"/>
</dbReference>
<dbReference type="CDD" id="cd01389">
    <property type="entry name" value="HMG-box_ROX1-like"/>
    <property type="match status" value="1"/>
</dbReference>
<dbReference type="GO" id="GO:0000978">
    <property type="term" value="F:RNA polymerase II cis-regulatory region sequence-specific DNA binding"/>
    <property type="evidence" value="ECO:0007669"/>
    <property type="project" value="TreeGrafter"/>
</dbReference>
<evidence type="ECO:0000259" key="5">
    <source>
        <dbReference type="PROSITE" id="PS50118"/>
    </source>
</evidence>
<comment type="caution">
    <text evidence="6">The sequence shown here is derived from an EMBL/GenBank/DDBJ whole genome shotgun (WGS) entry which is preliminary data.</text>
</comment>
<reference evidence="6 7" key="1">
    <citation type="submission" date="2022-09" db="EMBL/GenBank/DDBJ databases">
        <authorList>
            <person name="Palmer J.M."/>
        </authorList>
    </citation>
    <scope>NUCLEOTIDE SEQUENCE [LARGE SCALE GENOMIC DNA]</scope>
    <source>
        <strain evidence="6 7">DSM 7382</strain>
    </source>
</reference>
<feature type="DNA-binding region" description="HMG box" evidence="3">
    <location>
        <begin position="100"/>
        <end position="169"/>
    </location>
</feature>
<dbReference type="AlphaFoldDB" id="A0AAW0G2H0"/>
<dbReference type="PANTHER" id="PTHR45789:SF2">
    <property type="entry name" value="FI18025P1"/>
    <property type="match status" value="1"/>
</dbReference>
<feature type="region of interest" description="Disordered" evidence="4">
    <location>
        <begin position="173"/>
        <end position="194"/>
    </location>
</feature>
<protein>
    <recommendedName>
        <fullName evidence="5">HMG box domain-containing protein</fullName>
    </recommendedName>
</protein>
<dbReference type="GO" id="GO:0000981">
    <property type="term" value="F:DNA-binding transcription factor activity, RNA polymerase II-specific"/>
    <property type="evidence" value="ECO:0007669"/>
    <property type="project" value="TreeGrafter"/>
</dbReference>
<evidence type="ECO:0000256" key="1">
    <source>
        <dbReference type="ARBA" id="ARBA00023125"/>
    </source>
</evidence>